<keyword evidence="8" id="KW-0505">Motor protein</keyword>
<evidence type="ECO:0000256" key="10">
    <source>
        <dbReference type="ARBA" id="ARBA00023273"/>
    </source>
</evidence>
<dbReference type="GO" id="GO:0003779">
    <property type="term" value="F:actin binding"/>
    <property type="evidence" value="ECO:0007669"/>
    <property type="project" value="UniProtKB-KW"/>
</dbReference>
<protein>
    <recommendedName>
        <fullName evidence="12">Myosin motor domain-containing protein</fullName>
    </recommendedName>
</protein>
<dbReference type="AlphaFoldDB" id="A0A4W3GJ83"/>
<dbReference type="SUPFAM" id="SSF52540">
    <property type="entry name" value="P-loop containing nucleoside triphosphate hydrolases"/>
    <property type="match status" value="1"/>
</dbReference>
<evidence type="ECO:0000256" key="4">
    <source>
        <dbReference type="ARBA" id="ARBA00022737"/>
    </source>
</evidence>
<feature type="domain" description="Myosin motor" evidence="12">
    <location>
        <begin position="53"/>
        <end position="86"/>
    </location>
</feature>
<dbReference type="GO" id="GO:0005524">
    <property type="term" value="F:ATP binding"/>
    <property type="evidence" value="ECO:0007669"/>
    <property type="project" value="UniProtKB-KW"/>
</dbReference>
<evidence type="ECO:0000256" key="11">
    <source>
        <dbReference type="PROSITE-ProRule" id="PRU00782"/>
    </source>
</evidence>
<dbReference type="GO" id="GO:0051491">
    <property type="term" value="P:positive regulation of filopodium assembly"/>
    <property type="evidence" value="ECO:0007669"/>
    <property type="project" value="TreeGrafter"/>
</dbReference>
<keyword evidence="14" id="KW-1185">Reference proteome</keyword>
<dbReference type="GO" id="GO:0007605">
    <property type="term" value="P:sensory perception of sound"/>
    <property type="evidence" value="ECO:0007669"/>
    <property type="project" value="TreeGrafter"/>
</dbReference>
<keyword evidence="6" id="KW-0067">ATP-binding</keyword>
<dbReference type="Gene3D" id="3.40.850.10">
    <property type="entry name" value="Kinesin motor domain"/>
    <property type="match status" value="1"/>
</dbReference>
<dbReference type="Proteomes" id="UP000314986">
    <property type="component" value="Unassembled WGS sequence"/>
</dbReference>
<evidence type="ECO:0000256" key="7">
    <source>
        <dbReference type="ARBA" id="ARBA00023123"/>
    </source>
</evidence>
<dbReference type="InterPro" id="IPR052409">
    <property type="entry name" value="Myosin-III_kinase_activity"/>
</dbReference>
<dbReference type="PROSITE" id="PS51456">
    <property type="entry name" value="MYOSIN_MOTOR"/>
    <property type="match status" value="1"/>
</dbReference>
<reference evidence="13" key="5">
    <citation type="submission" date="2025-09" db="UniProtKB">
        <authorList>
            <consortium name="Ensembl"/>
        </authorList>
    </citation>
    <scope>IDENTIFICATION</scope>
</reference>
<dbReference type="InterPro" id="IPR036961">
    <property type="entry name" value="Kinesin_motor_dom_sf"/>
</dbReference>
<sequence length="86" mass="10040">MKQIKGKEKTLQKQLMELIDLHQQMGSVEKIRHERIHTKKGQHTRNSGGSNLDNVDDLATLEVLDENTVTEQLQKRYSQEQIYTHV</sequence>
<evidence type="ECO:0000256" key="1">
    <source>
        <dbReference type="ARBA" id="ARBA00004245"/>
    </source>
</evidence>
<keyword evidence="11" id="KW-0009">Actin-binding</keyword>
<name>A0A4W3GJ83_CALMI</name>
<comment type="subcellular location">
    <subcellularLocation>
        <location evidence="2">Cell projection</location>
    </subcellularLocation>
    <subcellularLocation>
        <location evidence="1">Cytoplasm</location>
        <location evidence="1">Cytoskeleton</location>
    </subcellularLocation>
</comment>
<evidence type="ECO:0000256" key="5">
    <source>
        <dbReference type="ARBA" id="ARBA00022741"/>
    </source>
</evidence>
<dbReference type="InParanoid" id="A0A4W3GJ83"/>
<keyword evidence="10" id="KW-0966">Cell projection</keyword>
<evidence type="ECO:0000256" key="3">
    <source>
        <dbReference type="ARBA" id="ARBA00022490"/>
    </source>
</evidence>
<keyword evidence="7 11" id="KW-0518">Myosin</keyword>
<evidence type="ECO:0000313" key="13">
    <source>
        <dbReference type="Ensembl" id="ENSCMIP00000003411.1"/>
    </source>
</evidence>
<reference evidence="13" key="4">
    <citation type="submission" date="2025-08" db="UniProtKB">
        <authorList>
            <consortium name="Ensembl"/>
        </authorList>
    </citation>
    <scope>IDENTIFICATION</scope>
</reference>
<dbReference type="STRING" id="7868.ENSCMIP00000003411"/>
<evidence type="ECO:0000256" key="2">
    <source>
        <dbReference type="ARBA" id="ARBA00004316"/>
    </source>
</evidence>
<keyword evidence="9" id="KW-0206">Cytoskeleton</keyword>
<dbReference type="GO" id="GO:0032426">
    <property type="term" value="C:stereocilium tip"/>
    <property type="evidence" value="ECO:0007669"/>
    <property type="project" value="TreeGrafter"/>
</dbReference>
<accession>A0A4W3GJ83</accession>
<keyword evidence="3" id="KW-0963">Cytoplasm</keyword>
<keyword evidence="5" id="KW-0547">Nucleotide-binding</keyword>
<dbReference type="GO" id="GO:0030832">
    <property type="term" value="P:regulation of actin filament length"/>
    <property type="evidence" value="ECO:0007669"/>
    <property type="project" value="TreeGrafter"/>
</dbReference>
<dbReference type="GO" id="GO:0001917">
    <property type="term" value="C:photoreceptor inner segment"/>
    <property type="evidence" value="ECO:0007669"/>
    <property type="project" value="TreeGrafter"/>
</dbReference>
<dbReference type="GO" id="GO:0004674">
    <property type="term" value="F:protein serine/threonine kinase activity"/>
    <property type="evidence" value="ECO:0007669"/>
    <property type="project" value="TreeGrafter"/>
</dbReference>
<comment type="caution">
    <text evidence="11">Lacks conserved residue(s) required for the propagation of feature annotation.</text>
</comment>
<evidence type="ECO:0000256" key="8">
    <source>
        <dbReference type="ARBA" id="ARBA00023175"/>
    </source>
</evidence>
<dbReference type="GO" id="GO:0016459">
    <property type="term" value="C:myosin complex"/>
    <property type="evidence" value="ECO:0007669"/>
    <property type="project" value="UniProtKB-KW"/>
</dbReference>
<dbReference type="GO" id="GO:0000146">
    <property type="term" value="F:microfilament motor activity"/>
    <property type="evidence" value="ECO:0007669"/>
    <property type="project" value="TreeGrafter"/>
</dbReference>
<organism evidence="13 14">
    <name type="scientific">Callorhinchus milii</name>
    <name type="common">Ghost shark</name>
    <dbReference type="NCBI Taxonomy" id="7868"/>
    <lineage>
        <taxon>Eukaryota</taxon>
        <taxon>Metazoa</taxon>
        <taxon>Chordata</taxon>
        <taxon>Craniata</taxon>
        <taxon>Vertebrata</taxon>
        <taxon>Chondrichthyes</taxon>
        <taxon>Holocephali</taxon>
        <taxon>Chimaeriformes</taxon>
        <taxon>Callorhinchidae</taxon>
        <taxon>Callorhinchus</taxon>
    </lineage>
</organism>
<comment type="similarity">
    <text evidence="11">Belongs to the TRAFAC class myosin-kinesin ATPase superfamily. Myosin family.</text>
</comment>
<keyword evidence="4" id="KW-0677">Repeat</keyword>
<reference evidence="14" key="3">
    <citation type="journal article" date="2014" name="Nature">
        <title>Elephant shark genome provides unique insights into gnathostome evolution.</title>
        <authorList>
            <consortium name="International Elephant Shark Genome Sequencing Consortium"/>
            <person name="Venkatesh B."/>
            <person name="Lee A.P."/>
            <person name="Ravi V."/>
            <person name="Maurya A.K."/>
            <person name="Lian M.M."/>
            <person name="Swann J.B."/>
            <person name="Ohta Y."/>
            <person name="Flajnik M.F."/>
            <person name="Sutoh Y."/>
            <person name="Kasahara M."/>
            <person name="Hoon S."/>
            <person name="Gangu V."/>
            <person name="Roy S.W."/>
            <person name="Irimia M."/>
            <person name="Korzh V."/>
            <person name="Kondrychyn I."/>
            <person name="Lim Z.W."/>
            <person name="Tay B.H."/>
            <person name="Tohari S."/>
            <person name="Kong K.W."/>
            <person name="Ho S."/>
            <person name="Lorente-Galdos B."/>
            <person name="Quilez J."/>
            <person name="Marques-Bonet T."/>
            <person name="Raney B.J."/>
            <person name="Ingham P.W."/>
            <person name="Tay A."/>
            <person name="Hillier L.W."/>
            <person name="Minx P."/>
            <person name="Boehm T."/>
            <person name="Wilson R.K."/>
            <person name="Brenner S."/>
            <person name="Warren W.C."/>
        </authorList>
    </citation>
    <scope>NUCLEOTIDE SEQUENCE [LARGE SCALE GENOMIC DNA]</scope>
</reference>
<dbReference type="PANTHER" id="PTHR46256:SF4">
    <property type="entry name" value="MYOSIN-IIIA"/>
    <property type="match status" value="1"/>
</dbReference>
<dbReference type="GO" id="GO:0032433">
    <property type="term" value="C:filopodium tip"/>
    <property type="evidence" value="ECO:0007669"/>
    <property type="project" value="TreeGrafter"/>
</dbReference>
<dbReference type="Ensembl" id="ENSCMIT00000003543.1">
    <property type="protein sequence ID" value="ENSCMIP00000003411.1"/>
    <property type="gene ID" value="ENSCMIG00000002047.1"/>
</dbReference>
<proteinExistence type="inferred from homology"/>
<evidence type="ECO:0000259" key="12">
    <source>
        <dbReference type="PROSITE" id="PS51456"/>
    </source>
</evidence>
<evidence type="ECO:0000256" key="9">
    <source>
        <dbReference type="ARBA" id="ARBA00023212"/>
    </source>
</evidence>
<evidence type="ECO:0000256" key="6">
    <source>
        <dbReference type="ARBA" id="ARBA00022840"/>
    </source>
</evidence>
<evidence type="ECO:0000313" key="14">
    <source>
        <dbReference type="Proteomes" id="UP000314986"/>
    </source>
</evidence>
<reference evidence="14" key="2">
    <citation type="journal article" date="2007" name="PLoS Biol.">
        <title>Survey sequencing and comparative analysis of the elephant shark (Callorhinchus milii) genome.</title>
        <authorList>
            <person name="Venkatesh B."/>
            <person name="Kirkness E.F."/>
            <person name="Loh Y.H."/>
            <person name="Halpern A.L."/>
            <person name="Lee A.P."/>
            <person name="Johnson J."/>
            <person name="Dandona N."/>
            <person name="Viswanathan L.D."/>
            <person name="Tay A."/>
            <person name="Venter J.C."/>
            <person name="Strausberg R.L."/>
            <person name="Brenner S."/>
        </authorList>
    </citation>
    <scope>NUCLEOTIDE SEQUENCE [LARGE SCALE GENOMIC DNA]</scope>
</reference>
<dbReference type="PANTHER" id="PTHR46256">
    <property type="entry name" value="AGAP011099-PA"/>
    <property type="match status" value="1"/>
</dbReference>
<dbReference type="InterPro" id="IPR001609">
    <property type="entry name" value="Myosin_head_motor_dom-like"/>
</dbReference>
<dbReference type="InterPro" id="IPR027417">
    <property type="entry name" value="P-loop_NTPase"/>
</dbReference>
<dbReference type="GeneTree" id="ENSGT00940000155939"/>
<reference evidence="14" key="1">
    <citation type="journal article" date="2006" name="Science">
        <title>Ancient noncoding elements conserved in the human genome.</title>
        <authorList>
            <person name="Venkatesh B."/>
            <person name="Kirkness E.F."/>
            <person name="Loh Y.H."/>
            <person name="Halpern A.L."/>
            <person name="Lee A.P."/>
            <person name="Johnson J."/>
            <person name="Dandona N."/>
            <person name="Viswanathan L.D."/>
            <person name="Tay A."/>
            <person name="Venter J.C."/>
            <person name="Strausberg R.L."/>
            <person name="Brenner S."/>
        </authorList>
    </citation>
    <scope>NUCLEOTIDE SEQUENCE [LARGE SCALE GENOMIC DNA]</scope>
</reference>